<dbReference type="InterPro" id="IPR011606">
    <property type="entry name" value="Brnchd-chn_aa_trnsp_permease"/>
</dbReference>
<evidence type="ECO:0000256" key="3">
    <source>
        <dbReference type="ARBA" id="ARBA00022448"/>
    </source>
</evidence>
<keyword evidence="10" id="KW-1185">Reference proteome</keyword>
<keyword evidence="5 8" id="KW-0812">Transmembrane</keyword>
<organism evidence="9 10">
    <name type="scientific">Microbacterium allomyrinae</name>
    <dbReference type="NCBI Taxonomy" id="2830666"/>
    <lineage>
        <taxon>Bacteria</taxon>
        <taxon>Bacillati</taxon>
        <taxon>Actinomycetota</taxon>
        <taxon>Actinomycetes</taxon>
        <taxon>Micrococcales</taxon>
        <taxon>Microbacteriaceae</taxon>
        <taxon>Microbacterium</taxon>
    </lineage>
</organism>
<feature type="transmembrane region" description="Helical" evidence="8">
    <location>
        <begin position="165"/>
        <end position="184"/>
    </location>
</feature>
<protein>
    <submittedName>
        <fullName evidence="9">AzlC family ABC transporter permease</fullName>
    </submittedName>
</protein>
<feature type="transmembrane region" description="Helical" evidence="8">
    <location>
        <begin position="191"/>
        <end position="209"/>
    </location>
</feature>
<gene>
    <name evidence="9" type="ORF">KEC57_00035</name>
</gene>
<evidence type="ECO:0000256" key="2">
    <source>
        <dbReference type="ARBA" id="ARBA00010735"/>
    </source>
</evidence>
<keyword evidence="7 8" id="KW-0472">Membrane</keyword>
<accession>A0A9X1S1R4</accession>
<keyword evidence="4" id="KW-1003">Cell membrane</keyword>
<feature type="transmembrane region" description="Helical" evidence="8">
    <location>
        <begin position="135"/>
        <end position="159"/>
    </location>
</feature>
<dbReference type="Proteomes" id="UP001139354">
    <property type="component" value="Unassembled WGS sequence"/>
</dbReference>
<sequence>MDPHFDDAHAAGEGRRATREGLGVALATSAYGISFGALAVASGLDVWQTCVMSLLMFTGGSQFAFVGVVGAGGLAAAGSAIASAGLLGVRNVAYGMRMSPVIGAGFWRRAAAAQFTIDESTAVSLAQRTRHARTLGFWVTGIGIYVGWNLSTLAGALLGDVLGDPRAYGLDAAAAAAFLALLWPRLRARQPIVVGVAAAVVATILTPVLMPGLPVIIAAVVAVVVGWFNWFGAGRPAQGVGEPGEPDDVPEREGMP</sequence>
<dbReference type="Pfam" id="PF03591">
    <property type="entry name" value="AzlC"/>
    <property type="match status" value="1"/>
</dbReference>
<evidence type="ECO:0000256" key="7">
    <source>
        <dbReference type="ARBA" id="ARBA00023136"/>
    </source>
</evidence>
<name>A0A9X1S1R4_9MICO</name>
<feature type="transmembrane region" description="Helical" evidence="8">
    <location>
        <begin position="215"/>
        <end position="233"/>
    </location>
</feature>
<dbReference type="GO" id="GO:1903785">
    <property type="term" value="P:L-valine transmembrane transport"/>
    <property type="evidence" value="ECO:0007669"/>
    <property type="project" value="TreeGrafter"/>
</dbReference>
<evidence type="ECO:0000256" key="1">
    <source>
        <dbReference type="ARBA" id="ARBA00004651"/>
    </source>
</evidence>
<feature type="transmembrane region" description="Helical" evidence="8">
    <location>
        <begin position="21"/>
        <end position="44"/>
    </location>
</feature>
<evidence type="ECO:0000313" key="10">
    <source>
        <dbReference type="Proteomes" id="UP001139354"/>
    </source>
</evidence>
<dbReference type="PANTHER" id="PTHR34979:SF1">
    <property type="entry name" value="INNER MEMBRANE PROTEIN YGAZ"/>
    <property type="match status" value="1"/>
</dbReference>
<keyword evidence="3" id="KW-0813">Transport</keyword>
<evidence type="ECO:0000256" key="6">
    <source>
        <dbReference type="ARBA" id="ARBA00022989"/>
    </source>
</evidence>
<comment type="subcellular location">
    <subcellularLocation>
        <location evidence="1">Cell membrane</location>
        <topology evidence="1">Multi-pass membrane protein</topology>
    </subcellularLocation>
</comment>
<keyword evidence="6 8" id="KW-1133">Transmembrane helix</keyword>
<comment type="caution">
    <text evidence="9">The sequence shown here is derived from an EMBL/GenBank/DDBJ whole genome shotgun (WGS) entry which is preliminary data.</text>
</comment>
<evidence type="ECO:0000256" key="8">
    <source>
        <dbReference type="SAM" id="Phobius"/>
    </source>
</evidence>
<proteinExistence type="inferred from homology"/>
<comment type="similarity">
    <text evidence="2">Belongs to the AzlC family.</text>
</comment>
<dbReference type="EMBL" id="JAGTTN010000001">
    <property type="protein sequence ID" value="MCC2030567.1"/>
    <property type="molecule type" value="Genomic_DNA"/>
</dbReference>
<dbReference type="GO" id="GO:0005886">
    <property type="term" value="C:plasma membrane"/>
    <property type="evidence" value="ECO:0007669"/>
    <property type="project" value="UniProtKB-SubCell"/>
</dbReference>
<reference evidence="9" key="1">
    <citation type="submission" date="2021-04" db="EMBL/GenBank/DDBJ databases">
        <title>Microbacterium tenobrionis sp. nov. and Microbacterium allomyrinae sp. nov., isolated from larvae of Tenobrio molitor and Allomyrina dichotoma, respectively.</title>
        <authorList>
            <person name="Lee S.D."/>
        </authorList>
    </citation>
    <scope>NUCLEOTIDE SEQUENCE</scope>
    <source>
        <strain evidence="9">BWT-G7</strain>
    </source>
</reference>
<evidence type="ECO:0000313" key="9">
    <source>
        <dbReference type="EMBL" id="MCC2030567.1"/>
    </source>
</evidence>
<evidence type="ECO:0000256" key="5">
    <source>
        <dbReference type="ARBA" id="ARBA00022692"/>
    </source>
</evidence>
<feature type="transmembrane region" description="Helical" evidence="8">
    <location>
        <begin position="64"/>
        <end position="89"/>
    </location>
</feature>
<dbReference type="PANTHER" id="PTHR34979">
    <property type="entry name" value="INNER MEMBRANE PROTEIN YGAZ"/>
    <property type="match status" value="1"/>
</dbReference>
<dbReference type="AlphaFoldDB" id="A0A9X1S1R4"/>
<evidence type="ECO:0000256" key="4">
    <source>
        <dbReference type="ARBA" id="ARBA00022475"/>
    </source>
</evidence>